<sequence>MRFVDEFRDAGLGRALAGEILAAVEPGRHY</sequence>
<protein>
    <submittedName>
        <fullName evidence="1">[NiFe] hydrogenase metallocenter assembly protein HypD</fullName>
    </submittedName>
</protein>
<reference evidence="1" key="1">
    <citation type="submission" date="2020-02" db="EMBL/GenBank/DDBJ databases">
        <authorList>
            <person name="Meier V. D."/>
        </authorList>
    </citation>
    <scope>NUCLEOTIDE SEQUENCE</scope>
    <source>
        <strain evidence="1">AVDCRST_MAG30</strain>
    </source>
</reference>
<dbReference type="EMBL" id="CADCVS010000058">
    <property type="protein sequence ID" value="CAA9473689.1"/>
    <property type="molecule type" value="Genomic_DNA"/>
</dbReference>
<proteinExistence type="predicted"/>
<name>A0A6J4RNN4_9ACTN</name>
<dbReference type="AlphaFoldDB" id="A0A6J4RNN4"/>
<evidence type="ECO:0000313" key="1">
    <source>
        <dbReference type="EMBL" id="CAA9473689.1"/>
    </source>
</evidence>
<gene>
    <name evidence="1" type="ORF">AVDCRST_MAG30-290</name>
</gene>
<feature type="non-terminal residue" evidence="1">
    <location>
        <position position="30"/>
    </location>
</feature>
<accession>A0A6J4RNN4</accession>
<organism evidence="1">
    <name type="scientific">uncultured Solirubrobacteraceae bacterium</name>
    <dbReference type="NCBI Taxonomy" id="1162706"/>
    <lineage>
        <taxon>Bacteria</taxon>
        <taxon>Bacillati</taxon>
        <taxon>Actinomycetota</taxon>
        <taxon>Thermoleophilia</taxon>
        <taxon>Solirubrobacterales</taxon>
        <taxon>Solirubrobacteraceae</taxon>
        <taxon>environmental samples</taxon>
    </lineage>
</organism>